<keyword evidence="3" id="KW-1185">Reference proteome</keyword>
<dbReference type="Proteomes" id="UP001583186">
    <property type="component" value="Unassembled WGS sequence"/>
</dbReference>
<feature type="compositionally biased region" description="Low complexity" evidence="1">
    <location>
        <begin position="504"/>
        <end position="515"/>
    </location>
</feature>
<evidence type="ECO:0000256" key="1">
    <source>
        <dbReference type="SAM" id="MobiDB-lite"/>
    </source>
</evidence>
<feature type="compositionally biased region" description="Low complexity" evidence="1">
    <location>
        <begin position="574"/>
        <end position="585"/>
    </location>
</feature>
<gene>
    <name evidence="2" type="ORF">Sste5346_005739</name>
</gene>
<feature type="region of interest" description="Disordered" evidence="1">
    <location>
        <begin position="633"/>
        <end position="656"/>
    </location>
</feature>
<feature type="region of interest" description="Disordered" evidence="1">
    <location>
        <begin position="216"/>
        <end position="300"/>
    </location>
</feature>
<dbReference type="PROSITE" id="PS50007">
    <property type="entry name" value="PIPLC_X_DOMAIN"/>
    <property type="match status" value="1"/>
</dbReference>
<feature type="compositionally biased region" description="Polar residues" evidence="1">
    <location>
        <begin position="551"/>
        <end position="563"/>
    </location>
</feature>
<protein>
    <recommendedName>
        <fullName evidence="4">DNA (cytosine-5)-methyltransferase 1 replication foci domain-containing protein</fullName>
    </recommendedName>
</protein>
<sequence>MTRYVPESTILKPKDPTIIEDEWPIFVLADAIVYRPDGVTMANAVLVAQEGPCIVRGRLEVEDKEDFQYLVKPSVRTANIEARGIENYSIGDDPQGVVWIASSAGWFEINPHPSYERIHKSMCDMTVLYYVLLGVYSKACEGGDTKSKNRILATLDIKEILFEYAVAIGNGTTYDEAVDTCVQLGPMLLAHFARSRDLDWAKSSFSKWLVKELKDRERSARSSSRSESAAPGSSHSQSQAQSHLQAAVTTASQPGITPVPITQIPGAAGTPQQLPFRAPPGVAAVGSRSGSPGPVRESPVPLPAHVAREASRSVSVSGSIAGSVAGSVPPPAVGNAIQADVPAELRESVFREYLKVIEAIGASHGDPSKISVGKVHYGLFSKYRVRNYNTGKNLSALFSKELLASLSEGWRGSPYEAWLTSKEAHDFTPTSDLFLREVPDQLVRRQHQIPSVPPSQAGAVAATSAAARGTSTPRMNSPVPSPRTSGKRAVLRPPTVSRKRRFEGAFGEAGASGAENGSGGGGDTDAASVASRGSTPRPVGRPRKTAKNEHTSSAGGQNQSQAMQIDGASDDDSSSSSSSSSSSDSDVAEDSEDERQKKETMLAVHVERLLISTKPTGPNKTWTCPQPGCDYIVRNAGSPDLDSDESDDDGSDEDQIKNTARDRIKAHLRGHEEEMLSRVDLAITEGTRGHVSVDHLLEKIRALADKNSQRAPAAAAATTAAAAAVTSTNGRSRFLY</sequence>
<comment type="caution">
    <text evidence="2">The sequence shown here is derived from an EMBL/GenBank/DDBJ whole genome shotgun (WGS) entry which is preliminary data.</text>
</comment>
<dbReference type="EMBL" id="JAWCUI010000031">
    <property type="protein sequence ID" value="KAL1894764.1"/>
    <property type="molecule type" value="Genomic_DNA"/>
</dbReference>
<feature type="compositionally biased region" description="Low complexity" evidence="1">
    <location>
        <begin position="221"/>
        <end position="247"/>
    </location>
</feature>
<name>A0ABR3Z3H3_9PEZI</name>
<evidence type="ECO:0008006" key="4">
    <source>
        <dbReference type="Google" id="ProtNLM"/>
    </source>
</evidence>
<proteinExistence type="predicted"/>
<accession>A0ABR3Z3H3</accession>
<feature type="region of interest" description="Disordered" evidence="1">
    <location>
        <begin position="450"/>
        <end position="598"/>
    </location>
</feature>
<evidence type="ECO:0000313" key="3">
    <source>
        <dbReference type="Proteomes" id="UP001583186"/>
    </source>
</evidence>
<feature type="compositionally biased region" description="Acidic residues" evidence="1">
    <location>
        <begin position="641"/>
        <end position="653"/>
    </location>
</feature>
<evidence type="ECO:0000313" key="2">
    <source>
        <dbReference type="EMBL" id="KAL1894764.1"/>
    </source>
</evidence>
<organism evidence="2 3">
    <name type="scientific">Sporothrix stenoceras</name>
    <dbReference type="NCBI Taxonomy" id="5173"/>
    <lineage>
        <taxon>Eukaryota</taxon>
        <taxon>Fungi</taxon>
        <taxon>Dikarya</taxon>
        <taxon>Ascomycota</taxon>
        <taxon>Pezizomycotina</taxon>
        <taxon>Sordariomycetes</taxon>
        <taxon>Sordariomycetidae</taxon>
        <taxon>Ophiostomatales</taxon>
        <taxon>Ophiostomataceae</taxon>
        <taxon>Sporothrix</taxon>
    </lineage>
</organism>
<feature type="compositionally biased region" description="Low complexity" evidence="1">
    <location>
        <begin position="457"/>
        <end position="472"/>
    </location>
</feature>
<reference evidence="2 3" key="1">
    <citation type="journal article" date="2024" name="IMA Fungus">
        <title>IMA Genome - F19 : A genome assembly and annotation guide to empower mycologists, including annotated draft genome sequences of Ceratocystis pirilliformis, Diaporthe australafricana, Fusarium ophioides, Paecilomyces lecythidis, and Sporothrix stenoceras.</title>
        <authorList>
            <person name="Aylward J."/>
            <person name="Wilson A.M."/>
            <person name="Visagie C.M."/>
            <person name="Spraker J."/>
            <person name="Barnes I."/>
            <person name="Buitendag C."/>
            <person name="Ceriani C."/>
            <person name="Del Mar Angel L."/>
            <person name="du Plessis D."/>
            <person name="Fuchs T."/>
            <person name="Gasser K."/>
            <person name="Kramer D."/>
            <person name="Li W."/>
            <person name="Munsamy K."/>
            <person name="Piso A."/>
            <person name="Price J.L."/>
            <person name="Sonnekus B."/>
            <person name="Thomas C."/>
            <person name="van der Nest A."/>
            <person name="van Dijk A."/>
            <person name="van Heerden A."/>
            <person name="van Vuuren N."/>
            <person name="Yilmaz N."/>
            <person name="Duong T.A."/>
            <person name="van der Merwe N.A."/>
            <person name="Wingfield M.J."/>
            <person name="Wingfield B.D."/>
        </authorList>
    </citation>
    <scope>NUCLEOTIDE SEQUENCE [LARGE SCALE GENOMIC DNA]</scope>
    <source>
        <strain evidence="2 3">CMW 5346</strain>
    </source>
</reference>